<dbReference type="KEGG" id="acz:Acaty_c0481"/>
<dbReference type="GO" id="GO:0015562">
    <property type="term" value="F:efflux transmembrane transporter activity"/>
    <property type="evidence" value="ECO:0007669"/>
    <property type="project" value="InterPro"/>
</dbReference>
<accession>A0A059ZMY5</accession>
<name>A0A059ZMY5_ACICK</name>
<feature type="coiled-coil region" evidence="2">
    <location>
        <begin position="352"/>
        <end position="386"/>
    </location>
</feature>
<gene>
    <name evidence="3" type="ORF">Acaty_c0481</name>
</gene>
<evidence type="ECO:0000256" key="2">
    <source>
        <dbReference type="SAM" id="Coils"/>
    </source>
</evidence>
<dbReference type="Proteomes" id="UP000005522">
    <property type="component" value="Chromosome"/>
</dbReference>
<organism evidence="3 4">
    <name type="scientific">Acidithiobacillus caldus (strain ATCC 51756 / DSM 8584 / KU)</name>
    <dbReference type="NCBI Taxonomy" id="637389"/>
    <lineage>
        <taxon>Bacteria</taxon>
        <taxon>Pseudomonadati</taxon>
        <taxon>Pseudomonadota</taxon>
        <taxon>Acidithiobacillia</taxon>
        <taxon>Acidithiobacillales</taxon>
        <taxon>Acidithiobacillaceae</taxon>
        <taxon>Acidithiobacillus</taxon>
    </lineage>
</organism>
<dbReference type="HOGENOM" id="CLU_048867_0_0_6"/>
<reference evidence="3 4" key="1">
    <citation type="journal article" date="2009" name="J. Bacteriol.">
        <title>Draft genome sequence of the extremely acidophilic bacterium Acidithiobacillus caldus ATCC 51756 reveals metabolic versatility in the genus Acidithiobacillus.</title>
        <authorList>
            <person name="Valdes J."/>
            <person name="Quatrini R."/>
            <person name="Hallberg K."/>
            <person name="Dopson M."/>
            <person name="Valenzuela P.D."/>
            <person name="Holmes D.S."/>
        </authorList>
    </citation>
    <scope>NUCLEOTIDE SEQUENCE [LARGE SCALE GENOMIC DNA]</scope>
    <source>
        <strain evidence="4">ATCC 51756 / DSM 8584 / KU</strain>
    </source>
</reference>
<comment type="similarity">
    <text evidence="1">Belongs to the outer membrane factor (OMF) (TC 1.B.17) family.</text>
</comment>
<dbReference type="AlphaFoldDB" id="A0A059ZMY5"/>
<dbReference type="PANTHER" id="PTHR30203">
    <property type="entry name" value="OUTER MEMBRANE CATION EFFLUX PROTEIN"/>
    <property type="match status" value="1"/>
</dbReference>
<sequence>MLLLALGLGGCAHYTALPLAKAPPSDASLHRELAQALPQLPLKTQGIDFAAPLSGEAIAQIAVLLNPDLRALRKEKGLAEAQVFQAGLLPDPQISLAADFPSNGNGQLFTAYNLSLNWSIGSLFTRPLDLRAARANARSVRYDVAWREWLVAGQARLQARSLYYLERQEAIARDAAQLTGKVWRQSEAELARGDLDLATAALRRAAYVDSEDRALALARQVTKARAQLLQTLGLPPDAHLQLAPPRLRETIPATEMLDRLALRHRLDLAALRAGYSAQDARLRRAILGQYPGLSIGLTRAADTSNVQTWGPNVSLTLPLFNANRGVIAEAEATRAKLHADYTARLFQTRADIHALVADLQRLRREIQLLREQVPALQAEAQRLDAALNEGNVTLLDYETLRGQALSKSLQLAALEQSFAEQEVALELAVGSPWSTWKTP</sequence>
<evidence type="ECO:0000313" key="4">
    <source>
        <dbReference type="Proteomes" id="UP000005522"/>
    </source>
</evidence>
<dbReference type="PANTHER" id="PTHR30203:SF24">
    <property type="entry name" value="BLR4935 PROTEIN"/>
    <property type="match status" value="1"/>
</dbReference>
<dbReference type="InterPro" id="IPR003423">
    <property type="entry name" value="OMP_efflux"/>
</dbReference>
<dbReference type="SUPFAM" id="SSF56954">
    <property type="entry name" value="Outer membrane efflux proteins (OEP)"/>
    <property type="match status" value="1"/>
</dbReference>
<protein>
    <submittedName>
        <fullName evidence="3">Outer membrane efflux protein</fullName>
    </submittedName>
</protein>
<evidence type="ECO:0000313" key="3">
    <source>
        <dbReference type="EMBL" id="AIA54369.1"/>
    </source>
</evidence>
<evidence type="ECO:0000256" key="1">
    <source>
        <dbReference type="ARBA" id="ARBA00007613"/>
    </source>
</evidence>
<dbReference type="Pfam" id="PF02321">
    <property type="entry name" value="OEP"/>
    <property type="match status" value="1"/>
</dbReference>
<dbReference type="InterPro" id="IPR010131">
    <property type="entry name" value="MdtP/NodT-like"/>
</dbReference>
<dbReference type="eggNOG" id="COG1538">
    <property type="taxonomic scope" value="Bacteria"/>
</dbReference>
<keyword evidence="2" id="KW-0175">Coiled coil</keyword>
<dbReference type="Gene3D" id="1.20.1600.10">
    <property type="entry name" value="Outer membrane efflux proteins (OEP)"/>
    <property type="match status" value="1"/>
</dbReference>
<dbReference type="EMBL" id="CP005986">
    <property type="protein sequence ID" value="AIA54369.1"/>
    <property type="molecule type" value="Genomic_DNA"/>
</dbReference>
<proteinExistence type="inferred from homology"/>